<sequence>MQYFSRREPLNKIIKEFESEFEIGQSSSETLINAEGQTKEVEPETSEADSFLLGNANSVSTLSTNGEFVDAQAGEDVVVVDAGDTTGGIDISSIPRFSALGRELGINASNSGFLFYDRGATAQFGDQTVTANFHSLNNNVANRGSDALLSSTALETSLELASLAVNIEGIVATDGNDRYFGYREDAIVYGGDGRDFFRSLGGDKELYGENGNDRFFVRGGDGAFLDGGNGNDRASFVNESQGLVIESIGRYGALGRELELARSDKAYSVYQRGATAEFDGQTVNARYGVINRNHLRGSDEQLSDSALDTALEFGHVTRDIEKIIGSRHNDSFFGGRYDDHFHGQAGDDWIDSRGGDDTIKGGAGDDRIVLTTGSNDIDGGSGVDQLWLRGTADDFVVVAEADGSFSITTAAGETSTVRGVELARLAGGETVSLQDLASGAVVDPSPTPAPTPTPDPEPTPEPTPAPTPAQAADDTGTVAEDSAVVLDLLENDTGEGLTITALGTVENGTAELNADGTVTYRPAADFNGTDSFTYTATDSNGQTVTASVSVVVEQVNDAPFVAAAEVTVLENADAGDVLAQVTASDVEGDALTYAITGGNEDGLFEIDDTGAISLSDGSGLDFETAPVHDLEISVSDGVASTAANVTVNVTDVDESRSELIASTDRAFGVDNGSGSVGLTGTADYSSQLPFLDIFKSSRPVKAHAPGEFGTYDYAELREEGYLDDNGWPTEIPEDAPTIGFIFSDTIGREGTYVLRYEGEGEIDLRFDANIISQKDGEIVFEHGSGSFEVLLRSTDPNDTGDYIKNISIVKEEYVDLYDAGATFNPDALDVLADFREFRTMAWQRTIESPIETLDDLPSLEESSWATEYGVPIEALVQLSNEAGTDLWITIPTKANADVIEHYATYIRDNLDPNLKVTVEYGNELWNYGYQDTHDLRAEAIEAWNLDPGDNASRFAYITSKAADVALTFKEIFNQVGEDERPLLHNTLGTQSAVPSVTEALLRADAWQLNDPDNFIPPEEIFDSIAVTTYFGGATLTRDELRADLIEAINDPDVDAQAFLFEKLNDPDYPFSIPATGEFLREQKEIADRYGLQVTDYEGGAHLLHFDNTNLPQETVEQLEGFYVDFYRSEYMRELFQGIWDIWREVGTGAFTNHGSVGEPSRYGFFSFLSDLNDTSPRAEFLWEQNASQAPWWEDRGGEHFQQGVIETGTDGEDLLIGTNQEDYLSGGDGNDYIVAGIGDDGVNGGEGVDTILFAGSRSEYDIYRDGDAVIFRHADGTDTVLNVEVVEFESGEIFDIEDLVKGDGIANEGPVAAADHVVVTEDNNANITTLLLNDSDADGGELVIVEVGEAEHGTLRLEADGSVTYIPDPNYEGPDSFTYVVSDGTDRSSATVTLTVVNEADAPTVISRHLTVFNEDYSAGDLIHQVEADDLDGDTLTYSIAGGNDEGLFAIDAETGAVTTTAKLEEDASVGIATHDLEIAVSDGSFVTTSTLTVEVHQEANLISETDVVGEVLNGGNGGSDVLQLTSTDGFGRILGSLNSYGGQFAELLNQDIVADRSASALQIYSSRYELDDDSGLTAGEARGEELDVALTASNFAVNFEIVVGTEYYDTLFGSNANDTYYGGGGSDFITGRGGEDILVGGAGNDNIFGGADADTFVFDSFDGVDRLRDFSLEDGDQLDVSALLTNFDGDVSAIGDYIALGVNEAGEQTLAVSANGDGTFVDVATFAQDNGFTTTLAELQDNNSILFV</sequence>
<dbReference type="GO" id="GO:0016477">
    <property type="term" value="P:cell migration"/>
    <property type="evidence" value="ECO:0007669"/>
    <property type="project" value="TreeGrafter"/>
</dbReference>
<keyword evidence="3" id="KW-0106">Calcium</keyword>
<dbReference type="SUPFAM" id="SSF49313">
    <property type="entry name" value="Cadherin-like"/>
    <property type="match status" value="2"/>
</dbReference>
<evidence type="ECO:0000256" key="1">
    <source>
        <dbReference type="ARBA" id="ARBA00004370"/>
    </source>
</evidence>
<organism evidence="7 8">
    <name type="scientific">Tritonibacter litoralis</name>
    <dbReference type="NCBI Taxonomy" id="2662264"/>
    <lineage>
        <taxon>Bacteria</taxon>
        <taxon>Pseudomonadati</taxon>
        <taxon>Pseudomonadota</taxon>
        <taxon>Alphaproteobacteria</taxon>
        <taxon>Rhodobacterales</taxon>
        <taxon>Paracoccaceae</taxon>
        <taxon>Tritonibacter</taxon>
    </lineage>
</organism>
<feature type="domain" description="Cadherin" evidence="6">
    <location>
        <begin position="1415"/>
        <end position="1496"/>
    </location>
</feature>
<dbReference type="GO" id="GO:0005509">
    <property type="term" value="F:calcium ion binding"/>
    <property type="evidence" value="ECO:0007669"/>
    <property type="project" value="InterPro"/>
</dbReference>
<evidence type="ECO:0000256" key="3">
    <source>
        <dbReference type="ARBA" id="ARBA00022837"/>
    </source>
</evidence>
<dbReference type="PANTHER" id="PTHR24027">
    <property type="entry name" value="CADHERIN-23"/>
    <property type="match status" value="1"/>
</dbReference>
<dbReference type="GO" id="GO:0007156">
    <property type="term" value="P:homophilic cell adhesion via plasma membrane adhesion molecules"/>
    <property type="evidence" value="ECO:0007669"/>
    <property type="project" value="InterPro"/>
</dbReference>
<dbReference type="PROSITE" id="PS50268">
    <property type="entry name" value="CADHERIN_2"/>
    <property type="match status" value="2"/>
</dbReference>
<comment type="caution">
    <text evidence="7">The sequence shown here is derived from an EMBL/GenBank/DDBJ whole genome shotgun (WGS) entry which is preliminary data.</text>
</comment>
<dbReference type="PANTHER" id="PTHR24027:SF438">
    <property type="entry name" value="CADHERIN 23"/>
    <property type="match status" value="1"/>
</dbReference>
<keyword evidence="4" id="KW-0472">Membrane</keyword>
<evidence type="ECO:0000256" key="4">
    <source>
        <dbReference type="ARBA" id="ARBA00023136"/>
    </source>
</evidence>
<dbReference type="InterPro" id="IPR018511">
    <property type="entry name" value="Hemolysin-typ_Ca-bd_CS"/>
</dbReference>
<dbReference type="InterPro" id="IPR039808">
    <property type="entry name" value="Cadherin"/>
</dbReference>
<dbReference type="Gene3D" id="2.150.10.10">
    <property type="entry name" value="Serralysin-like metalloprotease, C-terminal"/>
    <property type="match status" value="3"/>
</dbReference>
<dbReference type="GO" id="GO:0016342">
    <property type="term" value="C:catenin complex"/>
    <property type="evidence" value="ECO:0007669"/>
    <property type="project" value="TreeGrafter"/>
</dbReference>
<protein>
    <submittedName>
        <fullName evidence="7">Tandem-95 repeat protein</fullName>
    </submittedName>
</protein>
<dbReference type="Pfam" id="PF17963">
    <property type="entry name" value="Big_9"/>
    <property type="match status" value="2"/>
</dbReference>
<dbReference type="PROSITE" id="PS00330">
    <property type="entry name" value="HEMOLYSIN_CALCIUM"/>
    <property type="match status" value="3"/>
</dbReference>
<dbReference type="Gene3D" id="2.60.40.60">
    <property type="entry name" value="Cadherins"/>
    <property type="match status" value="2"/>
</dbReference>
<dbReference type="NCBIfam" id="TIGR03661">
    <property type="entry name" value="T1SS_VCA0849"/>
    <property type="match status" value="1"/>
</dbReference>
<evidence type="ECO:0000313" key="8">
    <source>
        <dbReference type="Proteomes" id="UP000444174"/>
    </source>
</evidence>
<dbReference type="InterPro" id="IPR002126">
    <property type="entry name" value="Cadherin-like_dom"/>
</dbReference>
<name>A0A843YMU1_9RHOB</name>
<comment type="subcellular location">
    <subcellularLocation>
        <location evidence="1">Membrane</location>
    </subcellularLocation>
</comment>
<keyword evidence="2" id="KW-0677">Repeat</keyword>
<dbReference type="PRINTS" id="PR00313">
    <property type="entry name" value="CABNDNGRPT"/>
</dbReference>
<dbReference type="SMART" id="SM00112">
    <property type="entry name" value="CA"/>
    <property type="match status" value="2"/>
</dbReference>
<dbReference type="InterPro" id="IPR015919">
    <property type="entry name" value="Cadherin-like_sf"/>
</dbReference>
<dbReference type="Pfam" id="PF00028">
    <property type="entry name" value="Cadherin"/>
    <property type="match status" value="2"/>
</dbReference>
<evidence type="ECO:0000259" key="6">
    <source>
        <dbReference type="PROSITE" id="PS50268"/>
    </source>
</evidence>
<dbReference type="Gene3D" id="2.60.40.2810">
    <property type="match status" value="1"/>
</dbReference>
<keyword evidence="8" id="KW-1185">Reference proteome</keyword>
<feature type="compositionally biased region" description="Pro residues" evidence="5">
    <location>
        <begin position="445"/>
        <end position="467"/>
    </location>
</feature>
<reference evidence="7 8" key="1">
    <citation type="submission" date="2019-10" db="EMBL/GenBank/DDBJ databases">
        <title>Epibacterium sp. nov., isolated from seawater.</title>
        <authorList>
            <person name="Zhang X."/>
            <person name="Li N."/>
        </authorList>
    </citation>
    <scope>NUCLEOTIDE SEQUENCE [LARGE SCALE GENOMIC DNA]</scope>
    <source>
        <strain evidence="7 8">SM1979</strain>
    </source>
</reference>
<accession>A0A843YMU1</accession>
<dbReference type="EMBL" id="WIBF01000017">
    <property type="protein sequence ID" value="MQQ10549.1"/>
    <property type="molecule type" value="Genomic_DNA"/>
</dbReference>
<feature type="region of interest" description="Disordered" evidence="5">
    <location>
        <begin position="434"/>
        <end position="476"/>
    </location>
</feature>
<evidence type="ECO:0000313" key="7">
    <source>
        <dbReference type="EMBL" id="MQQ10549.1"/>
    </source>
</evidence>
<dbReference type="Pfam" id="PF00353">
    <property type="entry name" value="HemolysinCabind"/>
    <property type="match status" value="6"/>
</dbReference>
<dbReference type="InterPro" id="IPR019960">
    <property type="entry name" value="T1SS_VCA0849"/>
</dbReference>
<dbReference type="GO" id="GO:0045296">
    <property type="term" value="F:cadherin binding"/>
    <property type="evidence" value="ECO:0007669"/>
    <property type="project" value="TreeGrafter"/>
</dbReference>
<proteinExistence type="predicted"/>
<dbReference type="SUPFAM" id="SSF51120">
    <property type="entry name" value="beta-Roll"/>
    <property type="match status" value="4"/>
</dbReference>
<dbReference type="Gene3D" id="2.60.40.3440">
    <property type="match status" value="1"/>
</dbReference>
<dbReference type="InterPro" id="IPR011049">
    <property type="entry name" value="Serralysin-like_metalloprot_C"/>
</dbReference>
<evidence type="ECO:0000256" key="5">
    <source>
        <dbReference type="SAM" id="MobiDB-lite"/>
    </source>
</evidence>
<dbReference type="GO" id="GO:0008013">
    <property type="term" value="F:beta-catenin binding"/>
    <property type="evidence" value="ECO:0007669"/>
    <property type="project" value="TreeGrafter"/>
</dbReference>
<dbReference type="NCBIfam" id="NF012211">
    <property type="entry name" value="tand_rpt_95"/>
    <property type="match status" value="2"/>
</dbReference>
<feature type="domain" description="Cadherin" evidence="6">
    <location>
        <begin position="560"/>
        <end position="660"/>
    </location>
</feature>
<dbReference type="InterPro" id="IPR001343">
    <property type="entry name" value="Hemolysn_Ca-bd"/>
</dbReference>
<dbReference type="Proteomes" id="UP000444174">
    <property type="component" value="Unassembled WGS sequence"/>
</dbReference>
<evidence type="ECO:0000256" key="2">
    <source>
        <dbReference type="ARBA" id="ARBA00022737"/>
    </source>
</evidence>
<dbReference type="CDD" id="cd11304">
    <property type="entry name" value="Cadherin_repeat"/>
    <property type="match status" value="2"/>
</dbReference>
<gene>
    <name evidence="7" type="ORF">GFB49_18985</name>
</gene>